<evidence type="ECO:0000313" key="1">
    <source>
        <dbReference type="EMBL" id="RPB18141.1"/>
    </source>
</evidence>
<sequence>MSHFRTAVQCETRSDTSLEFLTSETKVPTKETGVLTPTTQTVFPLPGGPRGVIYGKVMKKKGRLMHTIWNMGPKDKISKSLRAELEERIQINGTVGSQVEKMLPGISDSLKASLKSKETHRTSDQSQLKQTKISNMFQKAIVTRTSQAVLNGILRYDLHYSSLKLTQAKFQNRSSRQTYTASPPKFNHRSSQREVLVPTICAYG</sequence>
<accession>A0A3N4LBX5</accession>
<reference evidence="1 2" key="1">
    <citation type="journal article" date="2018" name="Nat. Ecol. Evol.">
        <title>Pezizomycetes genomes reveal the molecular basis of ectomycorrhizal truffle lifestyle.</title>
        <authorList>
            <person name="Murat C."/>
            <person name="Payen T."/>
            <person name="Noel B."/>
            <person name="Kuo A."/>
            <person name="Morin E."/>
            <person name="Chen J."/>
            <person name="Kohler A."/>
            <person name="Krizsan K."/>
            <person name="Balestrini R."/>
            <person name="Da Silva C."/>
            <person name="Montanini B."/>
            <person name="Hainaut M."/>
            <person name="Levati E."/>
            <person name="Barry K.W."/>
            <person name="Belfiori B."/>
            <person name="Cichocki N."/>
            <person name="Clum A."/>
            <person name="Dockter R.B."/>
            <person name="Fauchery L."/>
            <person name="Guy J."/>
            <person name="Iotti M."/>
            <person name="Le Tacon F."/>
            <person name="Lindquist E.A."/>
            <person name="Lipzen A."/>
            <person name="Malagnac F."/>
            <person name="Mello A."/>
            <person name="Molinier V."/>
            <person name="Miyauchi S."/>
            <person name="Poulain J."/>
            <person name="Riccioni C."/>
            <person name="Rubini A."/>
            <person name="Sitrit Y."/>
            <person name="Splivallo R."/>
            <person name="Traeger S."/>
            <person name="Wang M."/>
            <person name="Zifcakova L."/>
            <person name="Wipf D."/>
            <person name="Zambonelli A."/>
            <person name="Paolocci F."/>
            <person name="Nowrousian M."/>
            <person name="Ottonello S."/>
            <person name="Baldrian P."/>
            <person name="Spatafora J.W."/>
            <person name="Henrissat B."/>
            <person name="Nagy L.G."/>
            <person name="Aury J.M."/>
            <person name="Wincker P."/>
            <person name="Grigoriev I.V."/>
            <person name="Bonfante P."/>
            <person name="Martin F.M."/>
        </authorList>
    </citation>
    <scope>NUCLEOTIDE SEQUENCE [LARGE SCALE GENOMIC DNA]</scope>
    <source>
        <strain evidence="1 2">ATCC MYA-4762</strain>
    </source>
</reference>
<keyword evidence="2" id="KW-1185">Reference proteome</keyword>
<dbReference type="AlphaFoldDB" id="A0A3N4LBX5"/>
<evidence type="ECO:0000313" key="2">
    <source>
        <dbReference type="Proteomes" id="UP000267821"/>
    </source>
</evidence>
<dbReference type="EMBL" id="ML121688">
    <property type="protein sequence ID" value="RPB18141.1"/>
    <property type="molecule type" value="Genomic_DNA"/>
</dbReference>
<dbReference type="Proteomes" id="UP000267821">
    <property type="component" value="Unassembled WGS sequence"/>
</dbReference>
<organism evidence="1 2">
    <name type="scientific">Terfezia boudieri ATCC MYA-4762</name>
    <dbReference type="NCBI Taxonomy" id="1051890"/>
    <lineage>
        <taxon>Eukaryota</taxon>
        <taxon>Fungi</taxon>
        <taxon>Dikarya</taxon>
        <taxon>Ascomycota</taxon>
        <taxon>Pezizomycotina</taxon>
        <taxon>Pezizomycetes</taxon>
        <taxon>Pezizales</taxon>
        <taxon>Pezizaceae</taxon>
        <taxon>Terfezia</taxon>
    </lineage>
</organism>
<proteinExistence type="predicted"/>
<name>A0A3N4LBX5_9PEZI</name>
<gene>
    <name evidence="1" type="ORF">L211DRAFT_854424</name>
</gene>
<dbReference type="InParanoid" id="A0A3N4LBX5"/>
<protein>
    <submittedName>
        <fullName evidence="1">Uncharacterized protein</fullName>
    </submittedName>
</protein>